<dbReference type="EMBL" id="AP021875">
    <property type="protein sequence ID" value="BBO77112.1"/>
    <property type="molecule type" value="Genomic_DNA"/>
</dbReference>
<organism evidence="1 2">
    <name type="scientific">Desulfosarcina widdelii</name>
    <dbReference type="NCBI Taxonomy" id="947919"/>
    <lineage>
        <taxon>Bacteria</taxon>
        <taxon>Pseudomonadati</taxon>
        <taxon>Thermodesulfobacteriota</taxon>
        <taxon>Desulfobacteria</taxon>
        <taxon>Desulfobacterales</taxon>
        <taxon>Desulfosarcinaceae</taxon>
        <taxon>Desulfosarcina</taxon>
    </lineage>
</organism>
<reference evidence="1 2" key="1">
    <citation type="submission" date="2019-11" db="EMBL/GenBank/DDBJ databases">
        <title>Comparative genomics of hydrocarbon-degrading Desulfosarcina strains.</title>
        <authorList>
            <person name="Watanabe M."/>
            <person name="Kojima H."/>
            <person name="Fukui M."/>
        </authorList>
    </citation>
    <scope>NUCLEOTIDE SEQUENCE [LARGE SCALE GENOMIC DNA]</scope>
    <source>
        <strain evidence="1 2">PP31</strain>
    </source>
</reference>
<gene>
    <name evidence="1" type="ORF">DSCW_45290</name>
</gene>
<sequence length="50" mass="5801">MHEDGLVKLQCPGTKQMRHPVNAYKKRRLPGWPVAEAIFNDPSQIKYTYS</sequence>
<dbReference type="AlphaFoldDB" id="A0A5K7Z522"/>
<dbReference type="Proteomes" id="UP000427769">
    <property type="component" value="Chromosome"/>
</dbReference>
<accession>A0A5K7Z522</accession>
<evidence type="ECO:0000313" key="1">
    <source>
        <dbReference type="EMBL" id="BBO77112.1"/>
    </source>
</evidence>
<dbReference type="KEGG" id="dwd:DSCW_45290"/>
<proteinExistence type="predicted"/>
<name>A0A5K7Z522_9BACT</name>
<evidence type="ECO:0000313" key="2">
    <source>
        <dbReference type="Proteomes" id="UP000427769"/>
    </source>
</evidence>
<protein>
    <submittedName>
        <fullName evidence="1">Uncharacterized protein</fullName>
    </submittedName>
</protein>
<keyword evidence="2" id="KW-1185">Reference proteome</keyword>